<accession>A0A316H419</accession>
<feature type="region of interest" description="Disordered" evidence="1">
    <location>
        <begin position="70"/>
        <end position="97"/>
    </location>
</feature>
<keyword evidence="4" id="KW-1185">Reference proteome</keyword>
<evidence type="ECO:0000256" key="1">
    <source>
        <dbReference type="SAM" id="MobiDB-lite"/>
    </source>
</evidence>
<feature type="compositionally biased region" description="Polar residues" evidence="1">
    <location>
        <begin position="76"/>
        <end position="86"/>
    </location>
</feature>
<reference evidence="3 4" key="1">
    <citation type="submission" date="2018-05" db="EMBL/GenBank/DDBJ databases">
        <title>Genomic Encyclopedia of Archaeal and Bacterial Type Strains, Phase II (KMG-II): from individual species to whole genera.</title>
        <authorList>
            <person name="Goeker M."/>
        </authorList>
    </citation>
    <scope>NUCLEOTIDE SEQUENCE [LARGE SCALE GENOMIC DNA]</scope>
    <source>
        <strain evidence="3 4">DSM 19975</strain>
    </source>
</reference>
<dbReference type="RefSeq" id="WP_109609599.1">
    <property type="nucleotide sequence ID" value="NZ_QGHA01000011.1"/>
</dbReference>
<organism evidence="3 4">
    <name type="scientific">Mucilaginibacter oryzae</name>
    <dbReference type="NCBI Taxonomy" id="468058"/>
    <lineage>
        <taxon>Bacteria</taxon>
        <taxon>Pseudomonadati</taxon>
        <taxon>Bacteroidota</taxon>
        <taxon>Sphingobacteriia</taxon>
        <taxon>Sphingobacteriales</taxon>
        <taxon>Sphingobacteriaceae</taxon>
        <taxon>Mucilaginibacter</taxon>
    </lineage>
</organism>
<gene>
    <name evidence="3" type="ORF">LX99_04234</name>
</gene>
<dbReference type="Proteomes" id="UP000245678">
    <property type="component" value="Unassembled WGS sequence"/>
</dbReference>
<evidence type="ECO:0000256" key="2">
    <source>
        <dbReference type="SAM" id="SignalP"/>
    </source>
</evidence>
<proteinExistence type="predicted"/>
<comment type="caution">
    <text evidence="3">The sequence shown here is derived from an EMBL/GenBank/DDBJ whole genome shotgun (WGS) entry which is preliminary data.</text>
</comment>
<dbReference type="AlphaFoldDB" id="A0A316H419"/>
<name>A0A316H419_9SPHI</name>
<feature type="signal peptide" evidence="2">
    <location>
        <begin position="1"/>
        <end position="22"/>
    </location>
</feature>
<sequence length="97" mass="10253">MKNLKSFLLGMALIAGLGGALATTAHPVKSSKPANVFWTYNGDQTPTQLADPSKYTFSAVDPNCGTSGDRCAIQAPRSTTNTNQPDLSAISKEELHN</sequence>
<keyword evidence="2" id="KW-0732">Signal</keyword>
<feature type="chain" id="PRO_5016454779" evidence="2">
    <location>
        <begin position="23"/>
        <end position="97"/>
    </location>
</feature>
<evidence type="ECO:0000313" key="4">
    <source>
        <dbReference type="Proteomes" id="UP000245678"/>
    </source>
</evidence>
<dbReference type="EMBL" id="QGHA01000011">
    <property type="protein sequence ID" value="PWK72904.1"/>
    <property type="molecule type" value="Genomic_DNA"/>
</dbReference>
<protein>
    <submittedName>
        <fullName evidence="3">Uncharacterized protein</fullName>
    </submittedName>
</protein>
<evidence type="ECO:0000313" key="3">
    <source>
        <dbReference type="EMBL" id="PWK72904.1"/>
    </source>
</evidence>